<organism evidence="1 2">
    <name type="scientific">Brachionus plicatilis</name>
    <name type="common">Marine rotifer</name>
    <name type="synonym">Brachionus muelleri</name>
    <dbReference type="NCBI Taxonomy" id="10195"/>
    <lineage>
        <taxon>Eukaryota</taxon>
        <taxon>Metazoa</taxon>
        <taxon>Spiralia</taxon>
        <taxon>Gnathifera</taxon>
        <taxon>Rotifera</taxon>
        <taxon>Eurotatoria</taxon>
        <taxon>Monogononta</taxon>
        <taxon>Pseudotrocha</taxon>
        <taxon>Ploima</taxon>
        <taxon>Brachionidae</taxon>
        <taxon>Brachionus</taxon>
    </lineage>
</organism>
<reference evidence="1 2" key="1">
    <citation type="journal article" date="2018" name="Sci. Rep.">
        <title>Genomic signatures of local adaptation to the degree of environmental predictability in rotifers.</title>
        <authorList>
            <person name="Franch-Gras L."/>
            <person name="Hahn C."/>
            <person name="Garcia-Roger E.M."/>
            <person name="Carmona M.J."/>
            <person name="Serra M."/>
            <person name="Gomez A."/>
        </authorList>
    </citation>
    <scope>NUCLEOTIDE SEQUENCE [LARGE SCALE GENOMIC DNA]</scope>
    <source>
        <strain evidence="1">HYR1</strain>
    </source>
</reference>
<proteinExistence type="predicted"/>
<protein>
    <submittedName>
        <fullName evidence="1">Uncharacterized protein</fullName>
    </submittedName>
</protein>
<sequence>MHALKSRILKINAALGGKALRPSKTDSDKRLVLWIKEIIELILKESCLFPSATSVDIVLFIIERKKTRENFQKTCTNLRKFQPVDIRTENRWEKIHFLESRSIPTLISNNWELKTDAEKGRLFGELLSATLSPNLDLNTTEKGIIRI</sequence>
<accession>A0A3M7PJ13</accession>
<gene>
    <name evidence="1" type="ORF">BpHYR1_031370</name>
</gene>
<evidence type="ECO:0000313" key="2">
    <source>
        <dbReference type="Proteomes" id="UP000276133"/>
    </source>
</evidence>
<keyword evidence="2" id="KW-1185">Reference proteome</keyword>
<comment type="caution">
    <text evidence="1">The sequence shown here is derived from an EMBL/GenBank/DDBJ whole genome shotgun (WGS) entry which is preliminary data.</text>
</comment>
<dbReference type="EMBL" id="REGN01010457">
    <property type="protein sequence ID" value="RMZ98988.1"/>
    <property type="molecule type" value="Genomic_DNA"/>
</dbReference>
<name>A0A3M7PJ13_BRAPC</name>
<dbReference type="AlphaFoldDB" id="A0A3M7PJ13"/>
<dbReference type="Proteomes" id="UP000276133">
    <property type="component" value="Unassembled WGS sequence"/>
</dbReference>
<evidence type="ECO:0000313" key="1">
    <source>
        <dbReference type="EMBL" id="RMZ98988.1"/>
    </source>
</evidence>